<protein>
    <submittedName>
        <fullName evidence="3">Amidohydrolase family protein</fullName>
    </submittedName>
</protein>
<evidence type="ECO:0000259" key="2">
    <source>
        <dbReference type="Pfam" id="PF04909"/>
    </source>
</evidence>
<evidence type="ECO:0000256" key="1">
    <source>
        <dbReference type="SAM" id="SignalP"/>
    </source>
</evidence>
<proteinExistence type="predicted"/>
<dbReference type="RefSeq" id="WP_203326740.1">
    <property type="nucleotide sequence ID" value="NZ_CP069213.1"/>
</dbReference>
<reference evidence="3 4" key="1">
    <citation type="journal article" date="2012" name="Antonie Van Leeuwenhoek">
        <title>Shewanella litorisediminis sp. nov., a gammaproteobacterium isolated from a tidal flat sediment.</title>
        <authorList>
            <person name="Lee M.H."/>
            <person name="Yoon J.H."/>
        </authorList>
    </citation>
    <scope>NUCLEOTIDE SEQUENCE [LARGE SCALE GENOMIC DNA]</scope>
    <source>
        <strain evidence="3 4">SMK1-12</strain>
    </source>
</reference>
<sequence length="390" mass="44032">MNAPRITRLAQSLRPLFITLPTLALLSACTSSAPETESAAPADKPMVSSKRSLASFKLPPEEQACYDREKEPYTAVVDAHFHPRPFGGAAIPPQELFGIFDKTSVRFVNYFGIGQVLDLKSGCTYYLDCQGVPASPSIKNDFVNGMEVVAYPHDNLHITLSMTFMDLAHPENIVKIIELYDKEYPGMFSWSGELNVMKQALVGNLHEPATFESIDGWAPFMAVLRERNIPVTLHSDLGKDEDPTKYLPLMEYLLDKYPDNKIVWAHMGLSKELTTIPPNLHVSIMKDLLDKYPNLMLDISWDVLYNAYHQWGPIFIDFFNAYPTRILPGSDFVAANTKARDQYAKELDVTGRAHKFMDDNAFRHIALGENYFRLMNLDYHAPQVCKKTGS</sequence>
<evidence type="ECO:0000313" key="3">
    <source>
        <dbReference type="EMBL" id="QRH03180.1"/>
    </source>
</evidence>
<evidence type="ECO:0000313" key="4">
    <source>
        <dbReference type="Proteomes" id="UP000596252"/>
    </source>
</evidence>
<name>A0ABX7G7C5_9GAMM</name>
<dbReference type="Gene3D" id="3.20.20.140">
    <property type="entry name" value="Metal-dependent hydrolases"/>
    <property type="match status" value="1"/>
</dbReference>
<dbReference type="SUPFAM" id="SSF51556">
    <property type="entry name" value="Metallo-dependent hydrolases"/>
    <property type="match status" value="1"/>
</dbReference>
<dbReference type="InterPro" id="IPR032466">
    <property type="entry name" value="Metal_Hydrolase"/>
</dbReference>
<accession>A0ABX7G7C5</accession>
<feature type="chain" id="PRO_5047231161" evidence="1">
    <location>
        <begin position="34"/>
        <end position="390"/>
    </location>
</feature>
<dbReference type="Proteomes" id="UP000596252">
    <property type="component" value="Chromosome"/>
</dbReference>
<keyword evidence="4" id="KW-1185">Reference proteome</keyword>
<dbReference type="InterPro" id="IPR006680">
    <property type="entry name" value="Amidohydro-rel"/>
</dbReference>
<dbReference type="Pfam" id="PF04909">
    <property type="entry name" value="Amidohydro_2"/>
    <property type="match status" value="1"/>
</dbReference>
<feature type="domain" description="Amidohydrolase-related" evidence="2">
    <location>
        <begin position="217"/>
        <end position="361"/>
    </location>
</feature>
<dbReference type="PROSITE" id="PS51257">
    <property type="entry name" value="PROKAR_LIPOPROTEIN"/>
    <property type="match status" value="1"/>
</dbReference>
<keyword evidence="1" id="KW-0732">Signal</keyword>
<gene>
    <name evidence="3" type="ORF">JQC75_07190</name>
</gene>
<dbReference type="EMBL" id="CP069213">
    <property type="protein sequence ID" value="QRH03180.1"/>
    <property type="molecule type" value="Genomic_DNA"/>
</dbReference>
<feature type="signal peptide" evidence="1">
    <location>
        <begin position="1"/>
        <end position="33"/>
    </location>
</feature>
<organism evidence="3 4">
    <name type="scientific">Shewanella litorisediminis</name>
    <dbReference type="NCBI Taxonomy" id="1173586"/>
    <lineage>
        <taxon>Bacteria</taxon>
        <taxon>Pseudomonadati</taxon>
        <taxon>Pseudomonadota</taxon>
        <taxon>Gammaproteobacteria</taxon>
        <taxon>Alteromonadales</taxon>
        <taxon>Shewanellaceae</taxon>
        <taxon>Shewanella</taxon>
    </lineage>
</organism>